<accession>A0A1H4RFA9</accession>
<reference evidence="2 3" key="1">
    <citation type="submission" date="2016-10" db="EMBL/GenBank/DDBJ databases">
        <authorList>
            <person name="de Groot N.N."/>
        </authorList>
    </citation>
    <scope>NUCLEOTIDE SEQUENCE [LARGE SCALE GENOMIC DNA]</scope>
    <source>
        <strain evidence="2 3">GAS522</strain>
    </source>
</reference>
<evidence type="ECO:0000313" key="2">
    <source>
        <dbReference type="EMBL" id="SEC30575.1"/>
    </source>
</evidence>
<dbReference type="Proteomes" id="UP000183208">
    <property type="component" value="Unassembled WGS sequence"/>
</dbReference>
<feature type="compositionally biased region" description="Basic and acidic residues" evidence="1">
    <location>
        <begin position="26"/>
        <end position="36"/>
    </location>
</feature>
<name>A0A1H4RFA9_9BRAD</name>
<sequence length="129" mass="14030">MRLAQEATPKPEGLVADTPTANVVTERVEPRPERSSQPENPSPYASFGQAHAVKEKKAADDLAAMILADLGKVAGCPTHGISVTVYGSNPWNSWLSFGARIGPLPNKVELQEFCDLITERLKRLYDVAE</sequence>
<dbReference type="EMBL" id="FNTI01000001">
    <property type="protein sequence ID" value="SEC30575.1"/>
    <property type="molecule type" value="Genomic_DNA"/>
</dbReference>
<evidence type="ECO:0000313" key="3">
    <source>
        <dbReference type="Proteomes" id="UP000183208"/>
    </source>
</evidence>
<protein>
    <submittedName>
        <fullName evidence="2">Uncharacterized protein</fullName>
    </submittedName>
</protein>
<organism evidence="2 3">
    <name type="scientific">Bradyrhizobium lablabi</name>
    <dbReference type="NCBI Taxonomy" id="722472"/>
    <lineage>
        <taxon>Bacteria</taxon>
        <taxon>Pseudomonadati</taxon>
        <taxon>Pseudomonadota</taxon>
        <taxon>Alphaproteobacteria</taxon>
        <taxon>Hyphomicrobiales</taxon>
        <taxon>Nitrobacteraceae</taxon>
        <taxon>Bradyrhizobium</taxon>
    </lineage>
</organism>
<gene>
    <name evidence="2" type="ORF">SAMN05444171_1102</name>
</gene>
<dbReference type="AlphaFoldDB" id="A0A1H4RFA9"/>
<feature type="region of interest" description="Disordered" evidence="1">
    <location>
        <begin position="1"/>
        <end position="50"/>
    </location>
</feature>
<proteinExistence type="predicted"/>
<evidence type="ECO:0000256" key="1">
    <source>
        <dbReference type="SAM" id="MobiDB-lite"/>
    </source>
</evidence>